<dbReference type="GO" id="GO:1990189">
    <property type="term" value="F:protein N-terminal-serine acetyltransferase activity"/>
    <property type="evidence" value="ECO:0007669"/>
    <property type="project" value="TreeGrafter"/>
</dbReference>
<dbReference type="InterPro" id="IPR051908">
    <property type="entry name" value="Ribosomal_N-acetyltransferase"/>
</dbReference>
<keyword evidence="2" id="KW-0808">Transferase</keyword>
<protein>
    <submittedName>
        <fullName evidence="2">Ribosomal-protein-serine acetyltransferase</fullName>
    </submittedName>
</protein>
<dbReference type="Gene3D" id="3.40.630.30">
    <property type="match status" value="1"/>
</dbReference>
<dbReference type="GO" id="GO:0008999">
    <property type="term" value="F:protein-N-terminal-alanine acetyltransferase activity"/>
    <property type="evidence" value="ECO:0007669"/>
    <property type="project" value="TreeGrafter"/>
</dbReference>
<dbReference type="SUPFAM" id="SSF55729">
    <property type="entry name" value="Acyl-CoA N-acyltransferases (Nat)"/>
    <property type="match status" value="1"/>
</dbReference>
<dbReference type="OrthoDB" id="9788916at2"/>
<evidence type="ECO:0000313" key="3">
    <source>
        <dbReference type="Proteomes" id="UP000199514"/>
    </source>
</evidence>
<dbReference type="AlphaFoldDB" id="A0A1I1EI10"/>
<dbReference type="InterPro" id="IPR000182">
    <property type="entry name" value="GNAT_dom"/>
</dbReference>
<dbReference type="GO" id="GO:0005737">
    <property type="term" value="C:cytoplasm"/>
    <property type="evidence" value="ECO:0007669"/>
    <property type="project" value="TreeGrafter"/>
</dbReference>
<dbReference type="EMBL" id="FOLE01000001">
    <property type="protein sequence ID" value="SFB85028.1"/>
    <property type="molecule type" value="Genomic_DNA"/>
</dbReference>
<dbReference type="InterPro" id="IPR016181">
    <property type="entry name" value="Acyl_CoA_acyltransferase"/>
</dbReference>
<keyword evidence="3" id="KW-1185">Reference proteome</keyword>
<evidence type="ECO:0000313" key="2">
    <source>
        <dbReference type="EMBL" id="SFB85028.1"/>
    </source>
</evidence>
<dbReference type="RefSeq" id="WP_091507507.1">
    <property type="nucleotide sequence ID" value="NZ_FOLE01000001.1"/>
</dbReference>
<dbReference type="PANTHER" id="PTHR43441:SF11">
    <property type="entry name" value="RIBOSOMAL-PROTEIN-SERINE ACETYLTRANSFERASE"/>
    <property type="match status" value="1"/>
</dbReference>
<accession>A0A1I1EI10</accession>
<reference evidence="2 3" key="1">
    <citation type="submission" date="2016-10" db="EMBL/GenBank/DDBJ databases">
        <authorList>
            <person name="de Groot N.N."/>
        </authorList>
    </citation>
    <scope>NUCLEOTIDE SEQUENCE [LARGE SCALE GENOMIC DNA]</scope>
    <source>
        <strain evidence="2 3">DSM 6793</strain>
    </source>
</reference>
<feature type="domain" description="N-acetyltransferase" evidence="1">
    <location>
        <begin position="18"/>
        <end position="164"/>
    </location>
</feature>
<name>A0A1I1EI10_9BACT</name>
<evidence type="ECO:0000259" key="1">
    <source>
        <dbReference type="PROSITE" id="PS51186"/>
    </source>
</evidence>
<dbReference type="PANTHER" id="PTHR43441">
    <property type="entry name" value="RIBOSOMAL-PROTEIN-SERINE ACETYLTRANSFERASE"/>
    <property type="match status" value="1"/>
</dbReference>
<organism evidence="2 3">
    <name type="scientific">Flexibacter flexilis DSM 6793</name>
    <dbReference type="NCBI Taxonomy" id="927664"/>
    <lineage>
        <taxon>Bacteria</taxon>
        <taxon>Pseudomonadati</taxon>
        <taxon>Bacteroidota</taxon>
        <taxon>Cytophagia</taxon>
        <taxon>Cytophagales</taxon>
        <taxon>Flexibacteraceae</taxon>
        <taxon>Flexibacter</taxon>
    </lineage>
</organism>
<dbReference type="Proteomes" id="UP000199514">
    <property type="component" value="Unassembled WGS sequence"/>
</dbReference>
<sequence length="178" mass="20331">MIVNQNTVLELIAQVHAPAIFDIVQHNREHLRQWLGWVDRAQDVQFIENFVAGAQHRHAQGTEYSFVMITDGRVVGRIGLYKLDAANQSAEIGYWIAADQQGRGLVLQSCQRLLQFCFEELGLHRLEIRCGTGNLRSQRIPQLLGFEKEGTLRQAEYLHGAFIDLDVFGLLRQDYLKA</sequence>
<dbReference type="Pfam" id="PF13302">
    <property type="entry name" value="Acetyltransf_3"/>
    <property type="match status" value="1"/>
</dbReference>
<dbReference type="STRING" id="927664.SAMN05421780_101753"/>
<dbReference type="PROSITE" id="PS51186">
    <property type="entry name" value="GNAT"/>
    <property type="match status" value="1"/>
</dbReference>
<gene>
    <name evidence="2" type="ORF">SAMN05421780_101753</name>
</gene>
<proteinExistence type="predicted"/>